<evidence type="ECO:0000256" key="27">
    <source>
        <dbReference type="ARBA" id="ARBA00031161"/>
    </source>
</evidence>
<keyword evidence="18 36" id="KW-1133">Transmembrane helix</keyword>
<evidence type="ECO:0000256" key="12">
    <source>
        <dbReference type="ARBA" id="ARBA00012497"/>
    </source>
</evidence>
<keyword evidence="20 36" id="KW-0472">Membrane</keyword>
<dbReference type="InterPro" id="IPR043216">
    <property type="entry name" value="PAP-like"/>
</dbReference>
<evidence type="ECO:0000256" key="31">
    <source>
        <dbReference type="ARBA" id="ARBA00047320"/>
    </source>
</evidence>
<comment type="pathway">
    <text evidence="10">Lipid metabolism; phospholipid metabolism.</text>
</comment>
<comment type="subunit">
    <text evidence="30">Forms functional homodimers and homooligomers that are not required for substrate recognition and catalytic activity. Can also form heterooligomers with PLPP2 and PLPP3.</text>
</comment>
<evidence type="ECO:0000256" key="36">
    <source>
        <dbReference type="SAM" id="Phobius"/>
    </source>
</evidence>
<comment type="catalytic activity">
    <reaction evidence="5">
        <text>a 1-acyl-sn-glycero-3-phosphate + H2O = a 1-acyl-sn-glycerol + phosphate</text>
        <dbReference type="Rhea" id="RHEA:33155"/>
        <dbReference type="ChEBI" id="CHEBI:15377"/>
        <dbReference type="ChEBI" id="CHEBI:43474"/>
        <dbReference type="ChEBI" id="CHEBI:57970"/>
        <dbReference type="ChEBI" id="CHEBI:64683"/>
        <dbReference type="EC" id="3.1.3.106"/>
    </reaction>
    <physiologicalReaction direction="left-to-right" evidence="5">
        <dbReference type="Rhea" id="RHEA:33156"/>
    </physiologicalReaction>
</comment>
<evidence type="ECO:0000256" key="8">
    <source>
        <dbReference type="ARBA" id="ARBA00004314"/>
    </source>
</evidence>
<dbReference type="InterPro" id="IPR000326">
    <property type="entry name" value="PAP2/HPO"/>
</dbReference>
<evidence type="ECO:0000256" key="16">
    <source>
        <dbReference type="ARBA" id="ARBA00022692"/>
    </source>
</evidence>
<dbReference type="Gene3D" id="1.20.144.10">
    <property type="entry name" value="Phosphatidic acid phosphatase type 2/haloperoxidase"/>
    <property type="match status" value="1"/>
</dbReference>
<comment type="catalytic activity">
    <reaction evidence="33">
        <text>a 1,2-diacyl-sn-glycerol 3-diphosphate + H2O = a 1,2-diacyl-sn-glycero-3-phosphate + phosphate + H(+)</text>
        <dbReference type="Rhea" id="RHEA:27449"/>
        <dbReference type="ChEBI" id="CHEBI:15377"/>
        <dbReference type="ChEBI" id="CHEBI:15378"/>
        <dbReference type="ChEBI" id="CHEBI:43474"/>
        <dbReference type="ChEBI" id="CHEBI:58608"/>
        <dbReference type="ChEBI" id="CHEBI:59996"/>
        <dbReference type="EC" id="3.6.1.75"/>
    </reaction>
    <physiologicalReaction direction="left-to-right" evidence="33">
        <dbReference type="Rhea" id="RHEA:27450"/>
    </physiologicalReaction>
</comment>
<evidence type="ECO:0000256" key="29">
    <source>
        <dbReference type="ARBA" id="ARBA00038902"/>
    </source>
</evidence>
<dbReference type="EC" id="3.1.3.106" evidence="12"/>
<keyword evidence="19" id="KW-0443">Lipid metabolism</keyword>
<evidence type="ECO:0000256" key="28">
    <source>
        <dbReference type="ARBA" id="ARBA00032601"/>
    </source>
</evidence>
<evidence type="ECO:0000256" key="10">
    <source>
        <dbReference type="ARBA" id="ARBA00005074"/>
    </source>
</evidence>
<keyword evidence="16 36" id="KW-0812">Transmembrane</keyword>
<dbReference type="AlphaFoldDB" id="A0ABD1K180"/>
<evidence type="ECO:0000256" key="26">
    <source>
        <dbReference type="ARBA" id="ARBA00030630"/>
    </source>
</evidence>
<dbReference type="GO" id="GO:0016324">
    <property type="term" value="C:apical plasma membrane"/>
    <property type="evidence" value="ECO:0007669"/>
    <property type="project" value="UniProtKB-SubCell"/>
</dbReference>
<organism evidence="38 39">
    <name type="scientific">Coilia grayii</name>
    <name type="common">Gray's grenadier anchovy</name>
    <dbReference type="NCBI Taxonomy" id="363190"/>
    <lineage>
        <taxon>Eukaryota</taxon>
        <taxon>Metazoa</taxon>
        <taxon>Chordata</taxon>
        <taxon>Craniata</taxon>
        <taxon>Vertebrata</taxon>
        <taxon>Euteleostomi</taxon>
        <taxon>Actinopterygii</taxon>
        <taxon>Neopterygii</taxon>
        <taxon>Teleostei</taxon>
        <taxon>Clupei</taxon>
        <taxon>Clupeiformes</taxon>
        <taxon>Clupeoidei</taxon>
        <taxon>Engraulidae</taxon>
        <taxon>Coilinae</taxon>
        <taxon>Coilia</taxon>
    </lineage>
</organism>
<evidence type="ECO:0000256" key="13">
    <source>
        <dbReference type="ARBA" id="ARBA00012638"/>
    </source>
</evidence>
<dbReference type="GO" id="GO:0005901">
    <property type="term" value="C:caveola"/>
    <property type="evidence" value="ECO:0007669"/>
    <property type="project" value="UniProtKB-SubCell"/>
</dbReference>
<dbReference type="EC" id="3.6.1.75" evidence="29"/>
<evidence type="ECO:0000256" key="35">
    <source>
        <dbReference type="ARBA" id="ARBA00049314"/>
    </source>
</evidence>
<evidence type="ECO:0000313" key="39">
    <source>
        <dbReference type="Proteomes" id="UP001591681"/>
    </source>
</evidence>
<sequence>MYCMVFLALYLQARLQMEWSRLLRPTVQFFLIASSLYVGLSRISDYKHHWSDVLMGFLQGAVVAVLIVFSVADFFKRPAGVELEEEISHTNLQDTASNGNHYGSTD</sequence>
<evidence type="ECO:0000256" key="1">
    <source>
        <dbReference type="ARBA" id="ARBA00000235"/>
    </source>
</evidence>
<dbReference type="PANTHER" id="PTHR10165:SF26">
    <property type="entry name" value="PHOSPHOLIPID PHOSPHATASE 1"/>
    <property type="match status" value="1"/>
</dbReference>
<evidence type="ECO:0000256" key="11">
    <source>
        <dbReference type="ARBA" id="ARBA00008816"/>
    </source>
</evidence>
<evidence type="ECO:0000256" key="33">
    <source>
        <dbReference type="ARBA" id="ARBA00047873"/>
    </source>
</evidence>
<comment type="catalytic activity">
    <reaction evidence="6">
        <text>1,2-dihexadecanoyl-sn-glycero-3-phosphate + H2O = 1,2-dihexadecanoyl-sn-glycerol + phosphate</text>
        <dbReference type="Rhea" id="RHEA:43236"/>
        <dbReference type="ChEBI" id="CHEBI:15377"/>
        <dbReference type="ChEBI" id="CHEBI:43474"/>
        <dbReference type="ChEBI" id="CHEBI:72859"/>
        <dbReference type="ChEBI" id="CHEBI:82929"/>
    </reaction>
    <physiologicalReaction direction="left-to-right" evidence="6">
        <dbReference type="Rhea" id="RHEA:43237"/>
    </physiologicalReaction>
</comment>
<evidence type="ECO:0000256" key="5">
    <source>
        <dbReference type="ARBA" id="ARBA00001472"/>
    </source>
</evidence>
<comment type="catalytic activity">
    <reaction evidence="23">
        <text>an N-acylsphing-4-enine 1-phosphate + H2O = an N-acylsphing-4-enine + phosphate</text>
        <dbReference type="Rhea" id="RHEA:33743"/>
        <dbReference type="ChEBI" id="CHEBI:15377"/>
        <dbReference type="ChEBI" id="CHEBI:43474"/>
        <dbReference type="ChEBI" id="CHEBI:52639"/>
        <dbReference type="ChEBI" id="CHEBI:57674"/>
    </reaction>
    <physiologicalReaction direction="left-to-right" evidence="23">
        <dbReference type="Rhea" id="RHEA:33744"/>
    </physiologicalReaction>
</comment>
<comment type="catalytic activity">
    <reaction evidence="2">
        <text>(9Z)-octadecenoyl-sn-glycero-3-phosphate + H2O = (9Z-octadecenoyl)-glycerol + phosphate</text>
        <dbReference type="Rhea" id="RHEA:50884"/>
        <dbReference type="ChEBI" id="CHEBI:15377"/>
        <dbReference type="ChEBI" id="CHEBI:43474"/>
        <dbReference type="ChEBI" id="CHEBI:75937"/>
        <dbReference type="ChEBI" id="CHEBI:84973"/>
    </reaction>
    <physiologicalReaction direction="left-to-right" evidence="2">
        <dbReference type="Rhea" id="RHEA:50885"/>
    </physiologicalReaction>
</comment>
<evidence type="ECO:0000256" key="18">
    <source>
        <dbReference type="ARBA" id="ARBA00022989"/>
    </source>
</evidence>
<comment type="catalytic activity">
    <reaction evidence="34">
        <text>N-(9Z-octadecenoyl)-ethanolamine phosphate + H2O = N-(9Z-octadecenoyl) ethanolamine + phosphate</text>
        <dbReference type="Rhea" id="RHEA:62160"/>
        <dbReference type="ChEBI" id="CHEBI:15377"/>
        <dbReference type="ChEBI" id="CHEBI:43474"/>
        <dbReference type="ChEBI" id="CHEBI:71466"/>
        <dbReference type="ChEBI" id="CHEBI:145465"/>
    </reaction>
    <physiologicalReaction direction="left-to-right" evidence="34">
        <dbReference type="Rhea" id="RHEA:62161"/>
    </physiologicalReaction>
</comment>
<proteinExistence type="inferred from homology"/>
<evidence type="ECO:0000256" key="22">
    <source>
        <dbReference type="ARBA" id="ARBA00023681"/>
    </source>
</evidence>
<dbReference type="Proteomes" id="UP001591681">
    <property type="component" value="Unassembled WGS sequence"/>
</dbReference>
<evidence type="ECO:0000256" key="15">
    <source>
        <dbReference type="ARBA" id="ARBA00022475"/>
    </source>
</evidence>
<keyword evidence="39" id="KW-1185">Reference proteome</keyword>
<evidence type="ECO:0000256" key="25">
    <source>
        <dbReference type="ARBA" id="ARBA00030413"/>
    </source>
</evidence>
<dbReference type="EC" id="3.1.3.4" evidence="13"/>
<evidence type="ECO:0000256" key="2">
    <source>
        <dbReference type="ARBA" id="ARBA00000974"/>
    </source>
</evidence>
<dbReference type="GO" id="GO:0052642">
    <property type="term" value="F:lysophosphatidic acid phosphatase activity"/>
    <property type="evidence" value="ECO:0007669"/>
    <property type="project" value="UniProtKB-EC"/>
</dbReference>
<evidence type="ECO:0000256" key="34">
    <source>
        <dbReference type="ARBA" id="ARBA00048010"/>
    </source>
</evidence>
<keyword evidence="15" id="KW-1003">Cell membrane</keyword>
<accession>A0ABD1K180</accession>
<evidence type="ECO:0000256" key="3">
    <source>
        <dbReference type="ARBA" id="ARBA00000980"/>
    </source>
</evidence>
<gene>
    <name evidence="38" type="ORF">ACEWY4_012677</name>
</gene>
<comment type="caution">
    <text evidence="38">The sequence shown here is derived from an EMBL/GenBank/DDBJ whole genome shotgun (WGS) entry which is preliminary data.</text>
</comment>
<evidence type="ECO:0000256" key="30">
    <source>
        <dbReference type="ARBA" id="ARBA00047093"/>
    </source>
</evidence>
<evidence type="ECO:0000313" key="38">
    <source>
        <dbReference type="EMBL" id="KAL2092879.1"/>
    </source>
</evidence>
<name>A0ABD1K180_9TELE</name>
<feature type="domain" description="Phosphatidic acid phosphatase type 2/haloperoxidase" evidence="37">
    <location>
        <begin position="1"/>
        <end position="70"/>
    </location>
</feature>
<evidence type="ECO:0000256" key="7">
    <source>
        <dbReference type="ARBA" id="ARBA00004189"/>
    </source>
</evidence>
<comment type="catalytic activity">
    <reaction evidence="3">
        <text>1,2-di-(9Z-octadecenoyl)-sn-glycero-3-phosphate + H2O = 1,2-di-(9Z-octadecenoyl)-sn-glycerol + phosphate</text>
        <dbReference type="Rhea" id="RHEA:43244"/>
        <dbReference type="ChEBI" id="CHEBI:15377"/>
        <dbReference type="ChEBI" id="CHEBI:43474"/>
        <dbReference type="ChEBI" id="CHEBI:52333"/>
        <dbReference type="ChEBI" id="CHEBI:74546"/>
    </reaction>
    <physiologicalReaction direction="left-to-right" evidence="3">
        <dbReference type="Rhea" id="RHEA:43245"/>
    </physiologicalReaction>
</comment>
<evidence type="ECO:0000256" key="9">
    <source>
        <dbReference type="ARBA" id="ARBA00004424"/>
    </source>
</evidence>
<comment type="catalytic activity">
    <reaction evidence="22">
        <text>1-hexadecanoyl-2-(9Z-octadecenoyl)-sn-glycero-3-phosphate + H2O = 1-hexadecanoyl-2-(9Z-octadecenoyl)-sn-glycerol + phosphate</text>
        <dbReference type="Rhea" id="RHEA:41255"/>
        <dbReference type="ChEBI" id="CHEBI:15377"/>
        <dbReference type="ChEBI" id="CHEBI:43474"/>
        <dbReference type="ChEBI" id="CHEBI:64839"/>
        <dbReference type="ChEBI" id="CHEBI:75466"/>
    </reaction>
    <physiologicalReaction direction="left-to-right" evidence="22">
        <dbReference type="Rhea" id="RHEA:41256"/>
    </physiologicalReaction>
</comment>
<feature type="transmembrane region" description="Helical" evidence="36">
    <location>
        <begin position="53"/>
        <end position="72"/>
    </location>
</feature>
<dbReference type="GO" id="GO:0006644">
    <property type="term" value="P:phospholipid metabolic process"/>
    <property type="evidence" value="ECO:0007669"/>
    <property type="project" value="UniProtKB-ARBA"/>
</dbReference>
<dbReference type="Pfam" id="PF01569">
    <property type="entry name" value="PAP2"/>
    <property type="match status" value="1"/>
</dbReference>
<evidence type="ECO:0000256" key="4">
    <source>
        <dbReference type="ARBA" id="ARBA00001180"/>
    </source>
</evidence>
<comment type="similarity">
    <text evidence="11">Belongs to the PA-phosphatase related phosphoesterase family.</text>
</comment>
<evidence type="ECO:0000256" key="17">
    <source>
        <dbReference type="ARBA" id="ARBA00022801"/>
    </source>
</evidence>
<evidence type="ECO:0000256" key="32">
    <source>
        <dbReference type="ARBA" id="ARBA00047355"/>
    </source>
</evidence>
<evidence type="ECO:0000256" key="23">
    <source>
        <dbReference type="ARBA" id="ARBA00023977"/>
    </source>
</evidence>
<evidence type="ECO:0000256" key="14">
    <source>
        <dbReference type="ARBA" id="ARBA00021834"/>
    </source>
</evidence>
<dbReference type="InterPro" id="IPR036938">
    <property type="entry name" value="PAP2/HPO_sf"/>
</dbReference>
<dbReference type="PANTHER" id="PTHR10165">
    <property type="entry name" value="LIPID PHOSPHATE PHOSPHATASE"/>
    <property type="match status" value="1"/>
</dbReference>
<dbReference type="GO" id="GO:0046839">
    <property type="term" value="P:phospholipid dephosphorylation"/>
    <property type="evidence" value="ECO:0007669"/>
    <property type="project" value="UniProtKB-ARBA"/>
</dbReference>
<protein>
    <recommendedName>
        <fullName evidence="14">Phospholipid phosphatase 1</fullName>
        <ecNumber evidence="12">3.1.3.106</ecNumber>
        <ecNumber evidence="13">3.1.3.4</ecNumber>
        <ecNumber evidence="29">3.6.1.75</ecNumber>
    </recommendedName>
    <alternativeName>
        <fullName evidence="26">Lipid phosphate phosphohydrolase 1</fullName>
    </alternativeName>
    <alternativeName>
        <fullName evidence="28">PAP2-alpha</fullName>
    </alternativeName>
    <alternativeName>
        <fullName evidence="25">Phosphatidate phosphohydrolase type 2a</fullName>
    </alternativeName>
    <alternativeName>
        <fullName evidence="27">Phosphatidic acid phosphatase 2a</fullName>
    </alternativeName>
</protein>
<comment type="pathway">
    <text evidence="24">Phospholipid metabolism.</text>
</comment>
<evidence type="ECO:0000259" key="37">
    <source>
        <dbReference type="Pfam" id="PF01569"/>
    </source>
</evidence>
<evidence type="ECO:0000256" key="6">
    <source>
        <dbReference type="ARBA" id="ARBA00001611"/>
    </source>
</evidence>
<comment type="subcellular location">
    <subcellularLocation>
        <location evidence="9">Apical cell membrane</location>
        <topology evidence="9">Multi-pass membrane protein</topology>
    </subcellularLocation>
    <subcellularLocation>
        <location evidence="8">Membrane raft</location>
        <topology evidence="8">Multi-pass membrane protein</topology>
    </subcellularLocation>
    <subcellularLocation>
        <location evidence="7">Membrane</location>
        <location evidence="7">Caveola</location>
        <topology evidence="7">Multi-pass membrane protein</topology>
    </subcellularLocation>
</comment>
<comment type="catalytic activity">
    <reaction evidence="32">
        <text>N-(octanoyl)-sphing-4-enine-1-phosphate + H2O = N-octanoylsphing-4-enine + phosphate</text>
        <dbReference type="Rhea" id="RHEA:62040"/>
        <dbReference type="ChEBI" id="CHEBI:15377"/>
        <dbReference type="ChEBI" id="CHEBI:43474"/>
        <dbReference type="ChEBI" id="CHEBI:45815"/>
        <dbReference type="ChEBI" id="CHEBI:85376"/>
    </reaction>
    <physiologicalReaction direction="left-to-right" evidence="32">
        <dbReference type="Rhea" id="RHEA:62041"/>
    </physiologicalReaction>
</comment>
<comment type="catalytic activity">
    <reaction evidence="4">
        <text>a 1,2-diacyl-sn-glycero-3-phosphate + H2O = a 1,2-diacyl-sn-glycerol + phosphate</text>
        <dbReference type="Rhea" id="RHEA:27429"/>
        <dbReference type="ChEBI" id="CHEBI:15377"/>
        <dbReference type="ChEBI" id="CHEBI:17815"/>
        <dbReference type="ChEBI" id="CHEBI:43474"/>
        <dbReference type="ChEBI" id="CHEBI:58608"/>
        <dbReference type="EC" id="3.1.3.4"/>
    </reaction>
    <physiologicalReaction direction="left-to-right" evidence="4">
        <dbReference type="Rhea" id="RHEA:27430"/>
    </physiologicalReaction>
</comment>
<comment type="catalytic activity">
    <reaction evidence="35">
        <text>sphing-4-enine 1-phosphate + H2O = sphing-4-enine + phosphate</text>
        <dbReference type="Rhea" id="RHEA:27518"/>
        <dbReference type="ChEBI" id="CHEBI:15377"/>
        <dbReference type="ChEBI" id="CHEBI:43474"/>
        <dbReference type="ChEBI" id="CHEBI:57756"/>
        <dbReference type="ChEBI" id="CHEBI:60119"/>
    </reaction>
    <physiologicalReaction direction="left-to-right" evidence="35">
        <dbReference type="Rhea" id="RHEA:27519"/>
    </physiologicalReaction>
</comment>
<evidence type="ECO:0000256" key="24">
    <source>
        <dbReference type="ARBA" id="ARBA00025707"/>
    </source>
</evidence>
<evidence type="ECO:0000256" key="19">
    <source>
        <dbReference type="ARBA" id="ARBA00023098"/>
    </source>
</evidence>
<comment type="catalytic activity">
    <reaction evidence="31">
        <text>a monoacyl-sn-glycero-3-phosphate + H2O = a monoacylglycerol + phosphate</text>
        <dbReference type="Rhea" id="RHEA:46736"/>
        <dbReference type="ChEBI" id="CHEBI:15377"/>
        <dbReference type="ChEBI" id="CHEBI:17408"/>
        <dbReference type="ChEBI" id="CHEBI:43474"/>
        <dbReference type="ChEBI" id="CHEBI:77589"/>
    </reaction>
    <physiologicalReaction direction="left-to-right" evidence="31">
        <dbReference type="Rhea" id="RHEA:46737"/>
    </physiologicalReaction>
</comment>
<comment type="catalytic activity">
    <reaction evidence="1">
        <text>1-(9Z-octadecenoyl)-sn-glycero-3-phosphate + H2O = 1-(9Z-octadecenoyl)-sn-glycerol + phosphate</text>
        <dbReference type="Rhea" id="RHEA:39835"/>
        <dbReference type="ChEBI" id="CHEBI:15377"/>
        <dbReference type="ChEBI" id="CHEBI:43474"/>
        <dbReference type="ChEBI" id="CHEBI:74544"/>
        <dbReference type="ChEBI" id="CHEBI:75757"/>
    </reaction>
    <physiologicalReaction direction="left-to-right" evidence="1">
        <dbReference type="Rhea" id="RHEA:39836"/>
    </physiologicalReaction>
</comment>
<keyword evidence="21" id="KW-0325">Glycoprotein</keyword>
<reference evidence="38 39" key="1">
    <citation type="submission" date="2024-09" db="EMBL/GenBank/DDBJ databases">
        <title>A chromosome-level genome assembly of Gray's grenadier anchovy, Coilia grayii.</title>
        <authorList>
            <person name="Fu Z."/>
        </authorList>
    </citation>
    <scope>NUCLEOTIDE SEQUENCE [LARGE SCALE GENOMIC DNA]</scope>
    <source>
        <strain evidence="38">G4</strain>
        <tissue evidence="38">Muscle</tissue>
    </source>
</reference>
<dbReference type="EMBL" id="JBHFQA010000010">
    <property type="protein sequence ID" value="KAL2092879.1"/>
    <property type="molecule type" value="Genomic_DNA"/>
</dbReference>
<evidence type="ECO:0000256" key="21">
    <source>
        <dbReference type="ARBA" id="ARBA00023180"/>
    </source>
</evidence>
<dbReference type="GO" id="GO:0000810">
    <property type="term" value="F:diacylglycerol diphosphate phosphatase activity"/>
    <property type="evidence" value="ECO:0007669"/>
    <property type="project" value="UniProtKB-EC"/>
</dbReference>
<dbReference type="SUPFAM" id="SSF48317">
    <property type="entry name" value="Acid phosphatase/Vanadium-dependent haloperoxidase"/>
    <property type="match status" value="1"/>
</dbReference>
<dbReference type="GO" id="GO:0008195">
    <property type="term" value="F:phosphatidate phosphatase activity"/>
    <property type="evidence" value="ECO:0007669"/>
    <property type="project" value="UniProtKB-EC"/>
</dbReference>
<feature type="transmembrane region" description="Helical" evidence="36">
    <location>
        <begin position="25"/>
        <end position="41"/>
    </location>
</feature>
<keyword evidence="17" id="KW-0378">Hydrolase</keyword>
<evidence type="ECO:0000256" key="20">
    <source>
        <dbReference type="ARBA" id="ARBA00023136"/>
    </source>
</evidence>